<evidence type="ECO:0000256" key="16">
    <source>
        <dbReference type="ARBA" id="ARBA00023170"/>
    </source>
</evidence>
<keyword evidence="12" id="KW-0654">Proteoglycan</keyword>
<dbReference type="SMART" id="SM00181">
    <property type="entry name" value="EGF"/>
    <property type="match status" value="6"/>
</dbReference>
<keyword evidence="11" id="KW-0677">Repeat</keyword>
<dbReference type="InterPro" id="IPR057350">
    <property type="entry name" value="THBD"/>
</dbReference>
<reference evidence="25" key="2">
    <citation type="submission" date="2025-09" db="UniProtKB">
        <authorList>
            <consortium name="Ensembl"/>
        </authorList>
    </citation>
    <scope>IDENTIFICATION</scope>
</reference>
<dbReference type="InterPro" id="IPR049883">
    <property type="entry name" value="NOTCH1_EGF-like"/>
</dbReference>
<evidence type="ECO:0000259" key="23">
    <source>
        <dbReference type="PROSITE" id="PS50026"/>
    </source>
</evidence>
<dbReference type="SMART" id="SM00034">
    <property type="entry name" value="CLECT"/>
    <property type="match status" value="1"/>
</dbReference>
<dbReference type="GO" id="GO:0005576">
    <property type="term" value="C:extracellular region"/>
    <property type="evidence" value="ECO:0007669"/>
    <property type="project" value="UniProtKB-SubCell"/>
</dbReference>
<evidence type="ECO:0000256" key="14">
    <source>
        <dbReference type="ARBA" id="ARBA00023136"/>
    </source>
</evidence>
<keyword evidence="26" id="KW-1185">Reference proteome</keyword>
<keyword evidence="4" id="KW-0964">Secreted</keyword>
<dbReference type="PANTHER" id="PTHR14789">
    <property type="entry name" value="CHONDROLECTIN VARIANT CHODLFDELTAE"/>
    <property type="match status" value="1"/>
</dbReference>
<dbReference type="PRINTS" id="PR00907">
    <property type="entry name" value="THRMBOMODULN"/>
</dbReference>
<dbReference type="InterPro" id="IPR000152">
    <property type="entry name" value="EGF-type_Asp/Asn_hydroxyl_site"/>
</dbReference>
<evidence type="ECO:0000256" key="19">
    <source>
        <dbReference type="ARBA" id="ARBA00046453"/>
    </source>
</evidence>
<keyword evidence="10" id="KW-0430">Lectin</keyword>
<dbReference type="Gene3D" id="2.10.25.10">
    <property type="entry name" value="Laminin"/>
    <property type="match status" value="6"/>
</dbReference>
<keyword evidence="8 21" id="KW-0812">Transmembrane</keyword>
<evidence type="ECO:0000256" key="4">
    <source>
        <dbReference type="ARBA" id="ARBA00022525"/>
    </source>
</evidence>
<feature type="signal peptide" evidence="22">
    <location>
        <begin position="1"/>
        <end position="19"/>
    </location>
</feature>
<dbReference type="FunFam" id="2.10.25.10:FF:000014">
    <property type="entry name" value="Latent-transforming growth factor beta-binding protein 3"/>
    <property type="match status" value="1"/>
</dbReference>
<dbReference type="Pfam" id="PF09064">
    <property type="entry name" value="EGF_Tme5"/>
    <property type="match status" value="1"/>
</dbReference>
<feature type="chain" id="PRO_5034489520" description="Thrombomodulin" evidence="22">
    <location>
        <begin position="20"/>
        <end position="550"/>
    </location>
</feature>
<feature type="domain" description="C-type lectin" evidence="24">
    <location>
        <begin position="31"/>
        <end position="150"/>
    </location>
</feature>
<dbReference type="Pfam" id="PF07645">
    <property type="entry name" value="EGF_CA"/>
    <property type="match status" value="2"/>
</dbReference>
<dbReference type="InterPro" id="IPR051505">
    <property type="entry name" value="C-type_lectin_domain"/>
</dbReference>
<evidence type="ECO:0000256" key="6">
    <source>
        <dbReference type="ARBA" id="ARBA00022553"/>
    </source>
</evidence>
<dbReference type="InterPro" id="IPR000742">
    <property type="entry name" value="EGF"/>
</dbReference>
<keyword evidence="17" id="KW-0325">Glycoprotein</keyword>
<evidence type="ECO:0000256" key="11">
    <source>
        <dbReference type="ARBA" id="ARBA00022737"/>
    </source>
</evidence>
<evidence type="ECO:0000259" key="24">
    <source>
        <dbReference type="PROSITE" id="PS50041"/>
    </source>
</evidence>
<dbReference type="PANTHER" id="PTHR14789:SF9">
    <property type="entry name" value="THROMBOMODULIN"/>
    <property type="match status" value="1"/>
</dbReference>
<dbReference type="InterPro" id="IPR009030">
    <property type="entry name" value="Growth_fac_rcpt_cys_sf"/>
</dbReference>
<dbReference type="PROSITE" id="PS50041">
    <property type="entry name" value="C_TYPE_LECTIN_2"/>
    <property type="match status" value="1"/>
</dbReference>
<dbReference type="PROSITE" id="PS00010">
    <property type="entry name" value="ASX_HYDROXYL"/>
    <property type="match status" value="2"/>
</dbReference>
<reference evidence="25" key="1">
    <citation type="submission" date="2025-08" db="UniProtKB">
        <authorList>
            <consortium name="Ensembl"/>
        </authorList>
    </citation>
    <scope>IDENTIFICATION</scope>
</reference>
<dbReference type="Gene3D" id="3.10.100.10">
    <property type="entry name" value="Mannose-Binding Protein A, subunit A"/>
    <property type="match status" value="1"/>
</dbReference>
<accession>A0A8C3S9N6</accession>
<evidence type="ECO:0000256" key="9">
    <source>
        <dbReference type="ARBA" id="ARBA00022729"/>
    </source>
</evidence>
<dbReference type="GO" id="GO:0016020">
    <property type="term" value="C:membrane"/>
    <property type="evidence" value="ECO:0007669"/>
    <property type="project" value="UniProtKB-SubCell"/>
</dbReference>
<evidence type="ECO:0000313" key="25">
    <source>
        <dbReference type="Ensembl" id="ENSCSRP00000009806.1"/>
    </source>
</evidence>
<evidence type="ECO:0000313" key="26">
    <source>
        <dbReference type="Proteomes" id="UP000694403"/>
    </source>
</evidence>
<keyword evidence="16" id="KW-0675">Receptor</keyword>
<organism evidence="25 26">
    <name type="scientific">Chelydra serpentina</name>
    <name type="common">Snapping turtle</name>
    <name type="synonym">Testudo serpentina</name>
    <dbReference type="NCBI Taxonomy" id="8475"/>
    <lineage>
        <taxon>Eukaryota</taxon>
        <taxon>Metazoa</taxon>
        <taxon>Chordata</taxon>
        <taxon>Craniata</taxon>
        <taxon>Vertebrata</taxon>
        <taxon>Euteleostomi</taxon>
        <taxon>Archelosauria</taxon>
        <taxon>Testudinata</taxon>
        <taxon>Testudines</taxon>
        <taxon>Cryptodira</taxon>
        <taxon>Durocryptodira</taxon>
        <taxon>Americhelydia</taxon>
        <taxon>Chelydroidea</taxon>
        <taxon>Chelydridae</taxon>
        <taxon>Chelydra</taxon>
    </lineage>
</organism>
<dbReference type="PROSITE" id="PS50026">
    <property type="entry name" value="EGF_3"/>
    <property type="match status" value="2"/>
</dbReference>
<dbReference type="Ensembl" id="ENSCSRT00000010148.1">
    <property type="protein sequence ID" value="ENSCSRP00000009806.1"/>
    <property type="gene ID" value="ENSCSRG00000007330.1"/>
</dbReference>
<evidence type="ECO:0000256" key="21">
    <source>
        <dbReference type="SAM" id="Phobius"/>
    </source>
</evidence>
<name>A0A8C3S9N6_CHESE</name>
<dbReference type="PROSITE" id="PS01187">
    <property type="entry name" value="EGF_CA"/>
    <property type="match status" value="2"/>
</dbReference>
<dbReference type="CDD" id="cd00054">
    <property type="entry name" value="EGF_CA"/>
    <property type="match status" value="1"/>
</dbReference>
<evidence type="ECO:0000256" key="20">
    <source>
        <dbReference type="PROSITE-ProRule" id="PRU00076"/>
    </source>
</evidence>
<dbReference type="SUPFAM" id="SSF57196">
    <property type="entry name" value="EGF/Laminin"/>
    <property type="match status" value="1"/>
</dbReference>
<feature type="transmembrane region" description="Helical" evidence="21">
    <location>
        <begin position="489"/>
        <end position="512"/>
    </location>
</feature>
<evidence type="ECO:0000256" key="15">
    <source>
        <dbReference type="ARBA" id="ARBA00023157"/>
    </source>
</evidence>
<dbReference type="Proteomes" id="UP000694403">
    <property type="component" value="Unplaced"/>
</dbReference>
<dbReference type="InterPro" id="IPR016186">
    <property type="entry name" value="C-type_lectin-like/link_sf"/>
</dbReference>
<dbReference type="GO" id="GO:0005509">
    <property type="term" value="F:calcium ion binding"/>
    <property type="evidence" value="ECO:0007669"/>
    <property type="project" value="InterPro"/>
</dbReference>
<evidence type="ECO:0000256" key="17">
    <source>
        <dbReference type="ARBA" id="ARBA00023180"/>
    </source>
</evidence>
<keyword evidence="14 21" id="KW-0472">Membrane</keyword>
<comment type="function">
    <text evidence="18">Endothelial cell receptor that plays a critical role in regulating several physiological processes including hemostasis, coagulation, fibrinolysis, inflammation, and angiogenesis. Acts as a cofactor for thrombin activation of protein C/PROC on the surface of vascular endothelial cells leading to initiation of the activated protein C anticoagulant pathway. Also accelerates the activation of the plasma carboxypeptidase B2/CPB2, which catalyzes removal of C-terminal basic amino acids from its substrates including kinins or anaphylatoxins leading to fibrinolysis inhibition. Plays critical protective roles in changing the cleavage specificity of protease-activated receptor 1/PAR1, inhibiting endothelial cell permeability and inflammation. Suppresses inflammation distinctly from its anticoagulant cofactor activity by sequestering HMGB1 thereby preventing it from engaging cellular receptors such as RAGE and contributing to the inflammatory response.</text>
</comment>
<evidence type="ECO:0000256" key="18">
    <source>
        <dbReference type="ARBA" id="ARBA00045242"/>
    </source>
</evidence>
<evidence type="ECO:0000256" key="12">
    <source>
        <dbReference type="ARBA" id="ARBA00022974"/>
    </source>
</evidence>
<dbReference type="FunFam" id="2.10.25.10:FF:000009">
    <property type="entry name" value="Low-density lipoprotein receptor isoform 1"/>
    <property type="match status" value="1"/>
</dbReference>
<protein>
    <recommendedName>
        <fullName evidence="3">Thrombomodulin</fullName>
    </recommendedName>
</protein>
<keyword evidence="5 20" id="KW-0245">EGF-like domain</keyword>
<dbReference type="GO" id="GO:0030246">
    <property type="term" value="F:carbohydrate binding"/>
    <property type="evidence" value="ECO:0007669"/>
    <property type="project" value="UniProtKB-KW"/>
</dbReference>
<dbReference type="AlphaFoldDB" id="A0A8C3S9N6"/>
<evidence type="ECO:0000256" key="13">
    <source>
        <dbReference type="ARBA" id="ARBA00022989"/>
    </source>
</evidence>
<comment type="subunit">
    <text evidence="19">Interacts with ITGAL, ITGAM and ITGB2. Interacts with thrombin/F2; this interaction switches the specificity of thrombin from a procoagulant to an anticoagulant and antifibrinolytic protease. Interacts with ANGP1 and ANGP2; these interactions significantly inhibit the generation of activated PC and TAFIa/CPB2 by the thrombin/thrombomodulin complex. Interacts with PF4; this interaction enhances generation of activated protein C. Interacts with HMGB1; this interaction inhibits HMGB1 inflammatory activity.</text>
</comment>
<dbReference type="SUPFAM" id="SSF56436">
    <property type="entry name" value="C-type lectin-like"/>
    <property type="match status" value="1"/>
</dbReference>
<evidence type="ECO:0000256" key="1">
    <source>
        <dbReference type="ARBA" id="ARBA00004479"/>
    </source>
</evidence>
<dbReference type="InterPro" id="IPR015149">
    <property type="entry name" value="Tme5_EGF-like"/>
</dbReference>
<evidence type="ECO:0000256" key="3">
    <source>
        <dbReference type="ARBA" id="ARBA00019822"/>
    </source>
</evidence>
<dbReference type="SMART" id="SM00179">
    <property type="entry name" value="EGF_CA"/>
    <property type="match status" value="4"/>
</dbReference>
<dbReference type="Pfam" id="PF00059">
    <property type="entry name" value="Lectin_C"/>
    <property type="match status" value="1"/>
</dbReference>
<evidence type="ECO:0000256" key="10">
    <source>
        <dbReference type="ARBA" id="ARBA00022734"/>
    </source>
</evidence>
<dbReference type="InterPro" id="IPR001304">
    <property type="entry name" value="C-type_lectin-like"/>
</dbReference>
<keyword evidence="7" id="KW-0254">Endocytosis</keyword>
<comment type="caution">
    <text evidence="20">Lacks conserved residue(s) required for the propagation of feature annotation.</text>
</comment>
<dbReference type="InterPro" id="IPR018097">
    <property type="entry name" value="EGF_Ca-bd_CS"/>
</dbReference>
<evidence type="ECO:0000256" key="2">
    <source>
        <dbReference type="ARBA" id="ARBA00004613"/>
    </source>
</evidence>
<feature type="domain" description="EGF-like" evidence="23">
    <location>
        <begin position="302"/>
        <end position="340"/>
    </location>
</feature>
<keyword evidence="9 22" id="KW-0732">Signal</keyword>
<comment type="subcellular location">
    <subcellularLocation>
        <location evidence="1">Membrane</location>
        <topology evidence="1">Single-pass type I membrane protein</topology>
    </subcellularLocation>
    <subcellularLocation>
        <location evidence="2">Secreted</location>
    </subcellularLocation>
</comment>
<sequence>MGIALFFLGQALLWGLGRSAPAPPPAGAQCLEHVCFGVSWGRQRFAAASRLCQGRGGQLMTVRSTVAEAAIALLARNRSDARLWIGLQLPPGQACSEPARRLRGFRWVTGDERTDYTRWGPGPGGPVCGPQCVAVAALNLTWEEKRCDSEADGFLCEYNYPGTCPKLSPGAGLAVTYTTPFGAQDSDLLVLPPQSTARAPALGLELVCQEHSGGGMRWGSASPGAWHCQLENGGCEASCQWDAGTPRCTCPPGKQLDQDQRSCSSLCADAPCEHHCIPLAANFTCMCHEGYELAGDGISCRDIDDCKTKPALCDQECVNTEGGFHCQCHPGYELVEGKCEDVIDCYEEKCHHQCDDVPGGYLCSCFSGYAPSPQDPHKCALFCNHTECPADCDPHTQDICYCPDGFVLDHHNGSAKMCVDIDECEQGYCEQLCTNKPGSFTCHCREGYSLYKKHLCISDDEFSGETEPYPKTAAPTRVPPTADSLHPGMLIGISIGILSTILVLMAILYYLMKKHFPVHGGMGYKCSNRTEKEVVLQQVTPGCPSANQKL</sequence>
<evidence type="ECO:0000256" key="5">
    <source>
        <dbReference type="ARBA" id="ARBA00022536"/>
    </source>
</evidence>
<evidence type="ECO:0000256" key="7">
    <source>
        <dbReference type="ARBA" id="ARBA00022583"/>
    </source>
</evidence>
<keyword evidence="15" id="KW-1015">Disulfide bond</keyword>
<dbReference type="InterPro" id="IPR016187">
    <property type="entry name" value="CTDL_fold"/>
</dbReference>
<dbReference type="PIRSF" id="PIRSF001775">
    <property type="entry name" value="CD93/CD141"/>
    <property type="match status" value="1"/>
</dbReference>
<dbReference type="GO" id="GO:0006897">
    <property type="term" value="P:endocytosis"/>
    <property type="evidence" value="ECO:0007669"/>
    <property type="project" value="UniProtKB-KW"/>
</dbReference>
<keyword evidence="6" id="KW-0597">Phosphoprotein</keyword>
<dbReference type="InterPro" id="IPR001881">
    <property type="entry name" value="EGF-like_Ca-bd_dom"/>
</dbReference>
<dbReference type="Pfam" id="PF00008">
    <property type="entry name" value="EGF"/>
    <property type="match status" value="1"/>
</dbReference>
<dbReference type="Pfam" id="PF25444">
    <property type="entry name" value="THBD"/>
    <property type="match status" value="1"/>
</dbReference>
<keyword evidence="13 21" id="KW-1133">Transmembrane helix</keyword>
<evidence type="ECO:0000256" key="22">
    <source>
        <dbReference type="SAM" id="SignalP"/>
    </source>
</evidence>
<dbReference type="SUPFAM" id="SSF57184">
    <property type="entry name" value="Growth factor receptor domain"/>
    <property type="match status" value="2"/>
</dbReference>
<feature type="domain" description="EGF-like" evidence="23">
    <location>
        <begin position="420"/>
        <end position="457"/>
    </location>
</feature>
<proteinExistence type="predicted"/>
<evidence type="ECO:0000256" key="8">
    <source>
        <dbReference type="ARBA" id="ARBA00022692"/>
    </source>
</evidence>
<dbReference type="GO" id="GO:0004888">
    <property type="term" value="F:transmembrane signaling receptor activity"/>
    <property type="evidence" value="ECO:0007669"/>
    <property type="project" value="InterPro"/>
</dbReference>
<dbReference type="PROSITE" id="PS01186">
    <property type="entry name" value="EGF_2"/>
    <property type="match status" value="2"/>
</dbReference>